<comment type="similarity">
    <text evidence="3 9">Belongs to the Ycf4 family.</text>
</comment>
<keyword evidence="10" id="KW-0934">Plastid</keyword>
<dbReference type="RefSeq" id="YP_009677018.1">
    <property type="nucleotide sequence ID" value="NC_043929.1"/>
</dbReference>
<keyword evidence="10" id="KW-0150">Chloroplast</keyword>
<dbReference type="Pfam" id="PF02392">
    <property type="entry name" value="Ycf4"/>
    <property type="match status" value="1"/>
</dbReference>
<keyword evidence="6 9" id="KW-0812">Transmembrane</keyword>
<proteinExistence type="inferred from homology"/>
<comment type="subcellular location">
    <subcellularLocation>
        <location evidence="2">Membrane</location>
        <topology evidence="2">Multi-pass membrane protein</topology>
    </subcellularLocation>
    <subcellularLocation>
        <location evidence="9">Plastid</location>
        <location evidence="9">Chloroplast thylakoid membrane</location>
        <topology evidence="9">Multi-pass membrane protein</topology>
    </subcellularLocation>
</comment>
<dbReference type="GO" id="GO:0009535">
    <property type="term" value="C:chloroplast thylakoid membrane"/>
    <property type="evidence" value="ECO:0007669"/>
    <property type="project" value="UniProtKB-SubCell"/>
</dbReference>
<organism evidence="10">
    <name type="scientific">Octactis speculum</name>
    <dbReference type="NCBI Taxonomy" id="3111310"/>
    <lineage>
        <taxon>Eukaryota</taxon>
        <taxon>Sar</taxon>
        <taxon>Stramenopiles</taxon>
        <taxon>Ochrophyta</taxon>
        <taxon>Dictyochophyceae</taxon>
        <taxon>Dictyochales</taxon>
        <taxon>Dictyochaceae</taxon>
        <taxon>Octactis</taxon>
    </lineage>
</organism>
<dbReference type="GO" id="GO:0009522">
    <property type="term" value="C:photosystem I"/>
    <property type="evidence" value="ECO:0007669"/>
    <property type="project" value="InterPro"/>
</dbReference>
<keyword evidence="5 9" id="KW-0602">Photosynthesis</keyword>
<dbReference type="GeneID" id="40868857"/>
<feature type="transmembrane region" description="Helical" evidence="9">
    <location>
        <begin position="61"/>
        <end position="83"/>
    </location>
</feature>
<evidence type="ECO:0000313" key="10">
    <source>
        <dbReference type="EMBL" id="QDH81679.1"/>
    </source>
</evidence>
<gene>
    <name evidence="9 10" type="primary">ycf4</name>
</gene>
<geneLocation type="chloroplast" evidence="10"/>
<reference evidence="10" key="1">
    <citation type="submission" date="2019-02" db="EMBL/GenBank/DDBJ databases">
        <title>Dictyochophyceae plastid genomes reveal unusual variability of their organisation.</title>
        <authorList>
            <person name="Han K.Y."/>
            <person name="Maciszewski K."/>
            <person name="Graf L."/>
            <person name="Andersen R.A."/>
            <person name="Karnkowska A."/>
            <person name="Yoon H.S."/>
        </authorList>
    </citation>
    <scope>NUCLEOTIDE SEQUENCE</scope>
</reference>
<keyword evidence="7 9" id="KW-1133">Transmembrane helix</keyword>
<evidence type="ECO:0000256" key="8">
    <source>
        <dbReference type="ARBA" id="ARBA00023136"/>
    </source>
</evidence>
<dbReference type="EMBL" id="MK561359">
    <property type="protein sequence ID" value="QDH81679.1"/>
    <property type="molecule type" value="Genomic_DNA"/>
</dbReference>
<name>A0A514CPE0_9STRA</name>
<comment type="function">
    <text evidence="1 9">Seems to be required for the assembly of the photosystem I complex.</text>
</comment>
<dbReference type="InterPro" id="IPR003359">
    <property type="entry name" value="PSI_Ycf4_assembly"/>
</dbReference>
<dbReference type="HAMAP" id="MF_00437">
    <property type="entry name" value="Ycf4"/>
    <property type="match status" value="1"/>
</dbReference>
<evidence type="ECO:0000256" key="7">
    <source>
        <dbReference type="ARBA" id="ARBA00022989"/>
    </source>
</evidence>
<evidence type="ECO:0000256" key="2">
    <source>
        <dbReference type="ARBA" id="ARBA00004141"/>
    </source>
</evidence>
<accession>A0A514CPE0</accession>
<keyword evidence="8 9" id="KW-0472">Membrane</keyword>
<dbReference type="AlphaFoldDB" id="A0A514CPE0"/>
<sequence length="182" mass="20721">MKQRYHKEVITGSRRISNYFWVIVLGFGGIGFSLSGLSSYFKINLLPFIDIADLIFIPQGILMLFYGTLSTVVSIFLLLSIIWDVGGGYNEYNFEFSLVRIVRKGFPGPNRRVSLIYPFEDISTIELEVTEGLNSSRNIFICLKDNRRIPITSVEQPRTLAVIEKQASDLANLLDVNLTFKR</sequence>
<dbReference type="GO" id="GO:0015979">
    <property type="term" value="P:photosynthesis"/>
    <property type="evidence" value="ECO:0007669"/>
    <property type="project" value="UniProtKB-UniRule"/>
</dbReference>
<keyword evidence="9" id="KW-0793">Thylakoid</keyword>
<feature type="transmembrane region" description="Helical" evidence="9">
    <location>
        <begin position="20"/>
        <end position="41"/>
    </location>
</feature>
<evidence type="ECO:0000256" key="4">
    <source>
        <dbReference type="ARBA" id="ARBA00015395"/>
    </source>
</evidence>
<evidence type="ECO:0000256" key="6">
    <source>
        <dbReference type="ARBA" id="ARBA00022692"/>
    </source>
</evidence>
<evidence type="ECO:0000256" key="1">
    <source>
        <dbReference type="ARBA" id="ARBA00002862"/>
    </source>
</evidence>
<protein>
    <recommendedName>
        <fullName evidence="4 9">Photosystem I assembly protein Ycf4</fullName>
    </recommendedName>
</protein>
<evidence type="ECO:0000256" key="3">
    <source>
        <dbReference type="ARBA" id="ARBA00008198"/>
    </source>
</evidence>
<evidence type="ECO:0000256" key="5">
    <source>
        <dbReference type="ARBA" id="ARBA00022531"/>
    </source>
</evidence>
<evidence type="ECO:0000256" key="9">
    <source>
        <dbReference type="HAMAP-Rule" id="MF_00437"/>
    </source>
</evidence>